<organism evidence="1">
    <name type="scientific">Rhodosorus marinus</name>
    <dbReference type="NCBI Taxonomy" id="101924"/>
    <lineage>
        <taxon>Eukaryota</taxon>
        <taxon>Rhodophyta</taxon>
        <taxon>Stylonematophyceae</taxon>
        <taxon>Stylonematales</taxon>
        <taxon>Stylonemataceae</taxon>
        <taxon>Rhodosorus</taxon>
    </lineage>
</organism>
<sequence length="142" mass="15817">MLLILVGAPMSGRRTALNWLGEHGFRCVDGDEVRAAECGLAGEAPMATIAQDGNELERMSDISMSFILAIDAPHGVRWRRQMASGGGSLEDFVKKSDSLMYDCDQVRILPSFVMKRGKMEYRGQKKFVFYVLLRKVLLCEPG</sequence>
<protein>
    <submittedName>
        <fullName evidence="1">Uncharacterized protein</fullName>
    </submittedName>
</protein>
<evidence type="ECO:0000313" key="1">
    <source>
        <dbReference type="EMBL" id="CAE0063577.1"/>
    </source>
</evidence>
<accession>A0A7S3A6Z1</accession>
<reference evidence="1" key="1">
    <citation type="submission" date="2021-01" db="EMBL/GenBank/DDBJ databases">
        <authorList>
            <person name="Corre E."/>
            <person name="Pelletier E."/>
            <person name="Niang G."/>
            <person name="Scheremetjew M."/>
            <person name="Finn R."/>
            <person name="Kale V."/>
            <person name="Holt S."/>
            <person name="Cochrane G."/>
            <person name="Meng A."/>
            <person name="Brown T."/>
            <person name="Cohen L."/>
        </authorList>
    </citation>
    <scope>NUCLEOTIDE SEQUENCE</scope>
    <source>
        <strain evidence="1">CCMP 769</strain>
    </source>
</reference>
<dbReference type="EMBL" id="HBHW01041148">
    <property type="protein sequence ID" value="CAE0063577.1"/>
    <property type="molecule type" value="Transcribed_RNA"/>
</dbReference>
<gene>
    <name evidence="1" type="ORF">RMAR00112_LOCUS31649</name>
</gene>
<dbReference type="AlphaFoldDB" id="A0A7S3A6Z1"/>
<name>A0A7S3A6Z1_9RHOD</name>
<proteinExistence type="predicted"/>